<keyword evidence="1" id="KW-1133">Transmembrane helix</keyword>
<proteinExistence type="predicted"/>
<dbReference type="Proteomes" id="UP000325440">
    <property type="component" value="Unassembled WGS sequence"/>
</dbReference>
<feature type="transmembrane region" description="Helical" evidence="1">
    <location>
        <begin position="82"/>
        <end position="107"/>
    </location>
</feature>
<gene>
    <name evidence="2" type="ORF">CINCED_3A007010</name>
</gene>
<evidence type="ECO:0000313" key="2">
    <source>
        <dbReference type="EMBL" id="VVC35091.1"/>
    </source>
</evidence>
<keyword evidence="1" id="KW-0472">Membrane</keyword>
<accession>A0A5E4MUJ0</accession>
<dbReference type="EMBL" id="CABPRJ010001051">
    <property type="protein sequence ID" value="VVC35091.1"/>
    <property type="molecule type" value="Genomic_DNA"/>
</dbReference>
<reference evidence="2 3" key="1">
    <citation type="submission" date="2019-08" db="EMBL/GenBank/DDBJ databases">
        <authorList>
            <person name="Alioto T."/>
            <person name="Alioto T."/>
            <person name="Gomez Garrido J."/>
        </authorList>
    </citation>
    <scope>NUCLEOTIDE SEQUENCE [LARGE SCALE GENOMIC DNA]</scope>
</reference>
<name>A0A5E4MUJ0_9HEMI</name>
<keyword evidence="3" id="KW-1185">Reference proteome</keyword>
<evidence type="ECO:0000313" key="3">
    <source>
        <dbReference type="Proteomes" id="UP000325440"/>
    </source>
</evidence>
<dbReference type="OrthoDB" id="6599193at2759"/>
<sequence>MEGGLLLRKICGQNECSKYQMCLEQEWECDPCSKYCEKLSDNYNYTICEQHCQDYIHDFIKQYVSENQLKDVYDLINTLKTILFSMIALNVLAFISLFVVLFVLWVYERKQTMKENRTENIQLESISTEQDPDNDIHVLHDEAAISEVTIIMENSPNVSEIDKEMEEFVEYNNLTVSSVVVHKSDSKPVLDPVID</sequence>
<protein>
    <submittedName>
        <fullName evidence="2">Uncharacterized protein</fullName>
    </submittedName>
</protein>
<evidence type="ECO:0000256" key="1">
    <source>
        <dbReference type="SAM" id="Phobius"/>
    </source>
</evidence>
<dbReference type="AlphaFoldDB" id="A0A5E4MUJ0"/>
<keyword evidence="1" id="KW-0812">Transmembrane</keyword>
<organism evidence="2 3">
    <name type="scientific">Cinara cedri</name>
    <dbReference type="NCBI Taxonomy" id="506608"/>
    <lineage>
        <taxon>Eukaryota</taxon>
        <taxon>Metazoa</taxon>
        <taxon>Ecdysozoa</taxon>
        <taxon>Arthropoda</taxon>
        <taxon>Hexapoda</taxon>
        <taxon>Insecta</taxon>
        <taxon>Pterygota</taxon>
        <taxon>Neoptera</taxon>
        <taxon>Paraneoptera</taxon>
        <taxon>Hemiptera</taxon>
        <taxon>Sternorrhyncha</taxon>
        <taxon>Aphidomorpha</taxon>
        <taxon>Aphidoidea</taxon>
        <taxon>Aphididae</taxon>
        <taxon>Lachninae</taxon>
        <taxon>Cinara</taxon>
    </lineage>
</organism>